<accession>A0A4Y3RF02</accession>
<gene>
    <name evidence="1" type="ORF">SGA01_08580</name>
</gene>
<keyword evidence="2" id="KW-1185">Reference proteome</keyword>
<protein>
    <submittedName>
        <fullName evidence="1">Uncharacterized protein</fullName>
    </submittedName>
</protein>
<dbReference type="EMBL" id="BJMN01000005">
    <property type="protein sequence ID" value="GEB55253.1"/>
    <property type="molecule type" value="Genomic_DNA"/>
</dbReference>
<comment type="caution">
    <text evidence="1">The sequence shown here is derived from an EMBL/GenBank/DDBJ whole genome shotgun (WGS) entry which is preliminary data.</text>
</comment>
<dbReference type="Proteomes" id="UP000315226">
    <property type="component" value="Unassembled WGS sequence"/>
</dbReference>
<sequence>MSSSSSRVLAIRGIRFRRYGVQGQAQYGIDLAGRDVDGRFVVVQCKDYQEFTAGDLRKAVETFTHGRRPFDAGHLIVATSASTERTQLADELATLQGEHEDLELDLWGAEQINDFLRYQADVVARFWTRETAEVFCTGAPLPGVPAPPLDRQEQADRILIGPLKTSDVRPLLREAEAERASAPDQSARKYGELARRLENAGFRGHASVLRSRQLEALRESGLLHEAAELAGGLAASALHSGDRFEPRRLSRLLDDLSRGEESAGTDHAAAIGHHARLVRAAVDAVLHPLGGASDKFAEALNGASGEPAAYQPLLVLHFAERQFAMAPDLWGRRHPLLMAPLRRPSTRPRTNTAMTSS</sequence>
<evidence type="ECO:0000313" key="1">
    <source>
        <dbReference type="EMBL" id="GEB55253.1"/>
    </source>
</evidence>
<organism evidence="1 2">
    <name type="scientific">Streptomyces gardneri</name>
    <dbReference type="NCBI Taxonomy" id="66892"/>
    <lineage>
        <taxon>Bacteria</taxon>
        <taxon>Bacillati</taxon>
        <taxon>Actinomycetota</taxon>
        <taxon>Actinomycetes</taxon>
        <taxon>Kitasatosporales</taxon>
        <taxon>Streptomycetaceae</taxon>
        <taxon>Streptomyces</taxon>
    </lineage>
</organism>
<proteinExistence type="predicted"/>
<evidence type="ECO:0000313" key="2">
    <source>
        <dbReference type="Proteomes" id="UP000315226"/>
    </source>
</evidence>
<dbReference type="OrthoDB" id="3964962at2"/>
<dbReference type="AlphaFoldDB" id="A0A4Y3RF02"/>
<name>A0A4Y3RF02_9ACTN</name>
<reference evidence="1 2" key="1">
    <citation type="submission" date="2019-06" db="EMBL/GenBank/DDBJ databases">
        <title>Whole genome shotgun sequence of Streptomyces gardneri NBRC 12865.</title>
        <authorList>
            <person name="Hosoyama A."/>
            <person name="Uohara A."/>
            <person name="Ohji S."/>
            <person name="Ichikawa N."/>
        </authorList>
    </citation>
    <scope>NUCLEOTIDE SEQUENCE [LARGE SCALE GENOMIC DNA]</scope>
    <source>
        <strain evidence="1 2">NBRC 12865</strain>
    </source>
</reference>
<dbReference type="RefSeq" id="WP_141293382.1">
    <property type="nucleotide sequence ID" value="NZ_BJMN01000005.1"/>
</dbReference>